<comment type="caution">
    <text evidence="1">The sequence shown here is derived from an EMBL/GenBank/DDBJ whole genome shotgun (WGS) entry which is preliminary data.</text>
</comment>
<proteinExistence type="predicted"/>
<name>A0A9N7VNJ3_PLEPL</name>
<dbReference type="Proteomes" id="UP001153269">
    <property type="component" value="Unassembled WGS sequence"/>
</dbReference>
<gene>
    <name evidence="1" type="ORF">PLEPLA_LOCUS41390</name>
</gene>
<keyword evidence="2" id="KW-1185">Reference proteome</keyword>
<dbReference type="EMBL" id="CADEAL010004180">
    <property type="protein sequence ID" value="CAB1453634.1"/>
    <property type="molecule type" value="Genomic_DNA"/>
</dbReference>
<protein>
    <submittedName>
        <fullName evidence="1">Uncharacterized protein</fullName>
    </submittedName>
</protein>
<reference evidence="1" key="1">
    <citation type="submission" date="2020-03" db="EMBL/GenBank/DDBJ databases">
        <authorList>
            <person name="Weist P."/>
        </authorList>
    </citation>
    <scope>NUCLEOTIDE SEQUENCE</scope>
</reference>
<dbReference type="AlphaFoldDB" id="A0A9N7VNJ3"/>
<accession>A0A9N7VNJ3</accession>
<organism evidence="1 2">
    <name type="scientific">Pleuronectes platessa</name>
    <name type="common">European plaice</name>
    <dbReference type="NCBI Taxonomy" id="8262"/>
    <lineage>
        <taxon>Eukaryota</taxon>
        <taxon>Metazoa</taxon>
        <taxon>Chordata</taxon>
        <taxon>Craniata</taxon>
        <taxon>Vertebrata</taxon>
        <taxon>Euteleostomi</taxon>
        <taxon>Actinopterygii</taxon>
        <taxon>Neopterygii</taxon>
        <taxon>Teleostei</taxon>
        <taxon>Neoteleostei</taxon>
        <taxon>Acanthomorphata</taxon>
        <taxon>Carangaria</taxon>
        <taxon>Pleuronectiformes</taxon>
        <taxon>Pleuronectoidei</taxon>
        <taxon>Pleuronectidae</taxon>
        <taxon>Pleuronectes</taxon>
    </lineage>
</organism>
<evidence type="ECO:0000313" key="2">
    <source>
        <dbReference type="Proteomes" id="UP001153269"/>
    </source>
</evidence>
<sequence length="176" mass="19207">MPDELSPAHNNFNPVTPEAEAPRCAKAASRCFSLRCDRHKVLTWEWMGASCYLRLGAALKRPKNESCTKSSARSRGEARRGRSTLERAVLSVRVRQNGEAYIGLKGKTLEAYAGFTPDAEATPKRGVKASVCFSESVAEGGTGGADGPFLIYSSTSLFVPKTIHRQNSRWRNGSRA</sequence>
<evidence type="ECO:0000313" key="1">
    <source>
        <dbReference type="EMBL" id="CAB1453634.1"/>
    </source>
</evidence>